<protein>
    <submittedName>
        <fullName evidence="1">Uncharacterized protein</fullName>
    </submittedName>
</protein>
<keyword evidence="2" id="KW-1185">Reference proteome</keyword>
<reference evidence="1 2" key="1">
    <citation type="journal article" date="2018" name="Environ. Microbiol.">
        <title>Novel energy conservation strategies and behaviour of Pelotomaculum schinkii driving syntrophic propionate catabolism.</title>
        <authorList>
            <person name="Hidalgo-Ahumada C.A.P."/>
            <person name="Nobu M.K."/>
            <person name="Narihiro T."/>
            <person name="Tamaki H."/>
            <person name="Liu W.T."/>
            <person name="Kamagata Y."/>
            <person name="Stams A.J.M."/>
            <person name="Imachi H."/>
            <person name="Sousa D.Z."/>
        </authorList>
    </citation>
    <scope>NUCLEOTIDE SEQUENCE [LARGE SCALE GENOMIC DNA]</scope>
    <source>
        <strain evidence="1 2">HH</strain>
    </source>
</reference>
<dbReference type="Proteomes" id="UP000298324">
    <property type="component" value="Unassembled WGS sequence"/>
</dbReference>
<proteinExistence type="predicted"/>
<dbReference type="RefSeq" id="WP_190259010.1">
    <property type="nucleotide sequence ID" value="NZ_QFGA01000003.1"/>
</dbReference>
<dbReference type="EMBL" id="QFGA01000003">
    <property type="protein sequence ID" value="TEB04675.1"/>
    <property type="molecule type" value="Genomic_DNA"/>
</dbReference>
<name>A0A4Y7R6W4_9FIRM</name>
<evidence type="ECO:0000313" key="1">
    <source>
        <dbReference type="EMBL" id="TEB04675.1"/>
    </source>
</evidence>
<evidence type="ECO:0000313" key="2">
    <source>
        <dbReference type="Proteomes" id="UP000298324"/>
    </source>
</evidence>
<organism evidence="1 2">
    <name type="scientific">Pelotomaculum schinkii</name>
    <dbReference type="NCBI Taxonomy" id="78350"/>
    <lineage>
        <taxon>Bacteria</taxon>
        <taxon>Bacillati</taxon>
        <taxon>Bacillota</taxon>
        <taxon>Clostridia</taxon>
        <taxon>Eubacteriales</taxon>
        <taxon>Desulfotomaculaceae</taxon>
        <taxon>Pelotomaculum</taxon>
    </lineage>
</organism>
<accession>A0A4Y7R6W4</accession>
<dbReference type="AlphaFoldDB" id="A0A4Y7R6W4"/>
<gene>
    <name evidence="1" type="ORF">Psch_03437</name>
</gene>
<sequence length="60" mass="6745">MHYYLAINPQTGNWCISKTKDIAWSTGENVVLDTGTILADKAIEIAKKYSNENNVMVLWA</sequence>
<comment type="caution">
    <text evidence="1">The sequence shown here is derived from an EMBL/GenBank/DDBJ whole genome shotgun (WGS) entry which is preliminary data.</text>
</comment>